<dbReference type="EMBL" id="CP041165">
    <property type="protein sequence ID" value="QOP42219.1"/>
    <property type="molecule type" value="Genomic_DNA"/>
</dbReference>
<accession>A0A7M1AXN2</accession>
<dbReference type="Pfam" id="PF06821">
    <property type="entry name" value="Ser_hydrolase"/>
    <property type="match status" value="1"/>
</dbReference>
<name>A0A7M1AXN2_9BACT</name>
<dbReference type="InterPro" id="IPR029058">
    <property type="entry name" value="AB_hydrolase_fold"/>
</dbReference>
<dbReference type="Gene3D" id="3.40.50.1820">
    <property type="entry name" value="alpha/beta hydrolase"/>
    <property type="match status" value="1"/>
</dbReference>
<proteinExistence type="predicted"/>
<dbReference type="KEGG" id="smax:FJR03_10915"/>
<keyword evidence="2" id="KW-1185">Reference proteome</keyword>
<dbReference type="RefSeq" id="WP_193113539.1">
    <property type="nucleotide sequence ID" value="NZ_CP041165.1"/>
</dbReference>
<dbReference type="InterPro" id="IPR010662">
    <property type="entry name" value="RBBP9/YdeN"/>
</dbReference>
<evidence type="ECO:0000313" key="1">
    <source>
        <dbReference type="EMBL" id="QOP42219.1"/>
    </source>
</evidence>
<dbReference type="AlphaFoldDB" id="A0A7M1AXN2"/>
<evidence type="ECO:0000313" key="2">
    <source>
        <dbReference type="Proteomes" id="UP000593910"/>
    </source>
</evidence>
<protein>
    <submittedName>
        <fullName evidence="1">Serine hydrolase family protein</fullName>
    </submittedName>
</protein>
<keyword evidence="1" id="KW-0378">Hydrolase</keyword>
<dbReference type="Proteomes" id="UP000593910">
    <property type="component" value="Chromosome"/>
</dbReference>
<gene>
    <name evidence="1" type="ORF">FJR03_10915</name>
</gene>
<sequence length="183" mass="21313">MYKKVLLLHGWGGSDFPHWQSWLASEIAKEYGCVNFLKFSDFDAPKLEKWRIEALQAIKEFKPDIVICHSLANTLWFHLCNQGLTSTVKHLYLVAPPSLNCEIQELQEFFPVSVPNKLYAEDTTLIYSTNDPYMKIEEAETLQKELDVRTIVLHNAGHINTHSNFGKWEWILEDVQEKIKETF</sequence>
<organism evidence="1 2">
    <name type="scientific">Sulfurimonas marina</name>
    <dbReference type="NCBI Taxonomy" id="2590551"/>
    <lineage>
        <taxon>Bacteria</taxon>
        <taxon>Pseudomonadati</taxon>
        <taxon>Campylobacterota</taxon>
        <taxon>Epsilonproteobacteria</taxon>
        <taxon>Campylobacterales</taxon>
        <taxon>Sulfurimonadaceae</taxon>
        <taxon>Sulfurimonas</taxon>
    </lineage>
</organism>
<reference evidence="1 2" key="1">
    <citation type="submission" date="2019-06" db="EMBL/GenBank/DDBJ databases">
        <title>Sulfurimonas gotlandica sp. nov., a chemoautotrophic and psychrotolerant epsilonproteobacterium isolated from a pelagic redoxcline, and an emended description of the genus Sulfurimonas.</title>
        <authorList>
            <person name="Wang S."/>
            <person name="Jiang L."/>
            <person name="Shao Z."/>
        </authorList>
    </citation>
    <scope>NUCLEOTIDE SEQUENCE [LARGE SCALE GENOMIC DNA]</scope>
    <source>
        <strain evidence="1 2">B2</strain>
    </source>
</reference>
<dbReference type="SUPFAM" id="SSF53474">
    <property type="entry name" value="alpha/beta-Hydrolases"/>
    <property type="match status" value="1"/>
</dbReference>
<dbReference type="GO" id="GO:0016787">
    <property type="term" value="F:hydrolase activity"/>
    <property type="evidence" value="ECO:0007669"/>
    <property type="project" value="UniProtKB-KW"/>
</dbReference>